<reference evidence="3" key="1">
    <citation type="submission" date="2019-02" db="EMBL/GenBank/DDBJ databases">
        <title>Draft genome sequence of Enterococcus sp. Gos25-1.</title>
        <authorList>
            <person name="Tanaka N."/>
            <person name="Shiwa Y."/>
            <person name="Fujita N."/>
        </authorList>
    </citation>
    <scope>NUCLEOTIDE SEQUENCE [LARGE SCALE GENOMIC DNA]</scope>
    <source>
        <strain evidence="3">Gos25-1</strain>
    </source>
</reference>
<dbReference type="OrthoDB" id="9798104at2"/>
<dbReference type="CDD" id="cd00038">
    <property type="entry name" value="CAP_ED"/>
    <property type="match status" value="1"/>
</dbReference>
<name>A0A4P5P8C4_9ENTE</name>
<dbReference type="PROSITE" id="PS00888">
    <property type="entry name" value="CNMP_BINDING_1"/>
    <property type="match status" value="1"/>
</dbReference>
<dbReference type="InterPro" id="IPR018488">
    <property type="entry name" value="cNMP-bd_CS"/>
</dbReference>
<dbReference type="Gene3D" id="2.60.120.10">
    <property type="entry name" value="Jelly Rolls"/>
    <property type="match status" value="1"/>
</dbReference>
<proteinExistence type="predicted"/>
<dbReference type="InterPro" id="IPR000595">
    <property type="entry name" value="cNMP-bd_dom"/>
</dbReference>
<accession>A0A4P5P8C4</accession>
<evidence type="ECO:0000313" key="2">
    <source>
        <dbReference type="EMBL" id="GCF93776.1"/>
    </source>
</evidence>
<dbReference type="InterPro" id="IPR014710">
    <property type="entry name" value="RmlC-like_jellyroll"/>
</dbReference>
<feature type="domain" description="Cyclic nucleotide-binding" evidence="1">
    <location>
        <begin position="8"/>
        <end position="119"/>
    </location>
</feature>
<evidence type="ECO:0000259" key="1">
    <source>
        <dbReference type="PROSITE" id="PS50042"/>
    </source>
</evidence>
<dbReference type="SMART" id="SM00100">
    <property type="entry name" value="cNMP"/>
    <property type="match status" value="1"/>
</dbReference>
<evidence type="ECO:0000313" key="3">
    <source>
        <dbReference type="Proteomes" id="UP000290567"/>
    </source>
</evidence>
<dbReference type="RefSeq" id="WP_146622223.1">
    <property type="nucleotide sequence ID" value="NZ_BJCC01000013.1"/>
</dbReference>
<protein>
    <submittedName>
        <fullName evidence="2">cAMP-binding protein</fullName>
    </submittedName>
</protein>
<dbReference type="PROSITE" id="PS50042">
    <property type="entry name" value="CNMP_BINDING_3"/>
    <property type="match status" value="1"/>
</dbReference>
<sequence>MSEFEATIRAMIDRYKKTPISDETIARIAALGTQVNVQPGELIVASGDQGSKLYFLIEGLVRKFYLDSHGNDLTHFFMQEGKIFGTHNIVYGGQVMCNFEAAEPCTMVCFDYLKIQELMIEEPNLTWIYIGLLEETLRLKLIRETALINQTATERYIALKRMIPDIDQRVSHTHIASYVGITPVSLSRIRRTLREEV</sequence>
<organism evidence="2 3">
    <name type="scientific">Enterococcus florum</name>
    <dbReference type="NCBI Taxonomy" id="2480627"/>
    <lineage>
        <taxon>Bacteria</taxon>
        <taxon>Bacillati</taxon>
        <taxon>Bacillota</taxon>
        <taxon>Bacilli</taxon>
        <taxon>Lactobacillales</taxon>
        <taxon>Enterococcaceae</taxon>
        <taxon>Enterococcus</taxon>
    </lineage>
</organism>
<dbReference type="SUPFAM" id="SSF51206">
    <property type="entry name" value="cAMP-binding domain-like"/>
    <property type="match status" value="1"/>
</dbReference>
<gene>
    <name evidence="2" type="ORF">NRIC_16670</name>
</gene>
<dbReference type="Pfam" id="PF00027">
    <property type="entry name" value="cNMP_binding"/>
    <property type="match status" value="1"/>
</dbReference>
<keyword evidence="3" id="KW-1185">Reference proteome</keyword>
<dbReference type="InterPro" id="IPR018490">
    <property type="entry name" value="cNMP-bd_dom_sf"/>
</dbReference>
<dbReference type="Proteomes" id="UP000290567">
    <property type="component" value="Unassembled WGS sequence"/>
</dbReference>
<comment type="caution">
    <text evidence="2">The sequence shown here is derived from an EMBL/GenBank/DDBJ whole genome shotgun (WGS) entry which is preliminary data.</text>
</comment>
<dbReference type="AlphaFoldDB" id="A0A4P5P8C4"/>
<dbReference type="EMBL" id="BJCC01000013">
    <property type="protein sequence ID" value="GCF93776.1"/>
    <property type="molecule type" value="Genomic_DNA"/>
</dbReference>